<gene>
    <name evidence="2" type="ORF">GRJ2_001412600</name>
</gene>
<organism evidence="2 3">
    <name type="scientific">Grus japonensis</name>
    <name type="common">Japanese crane</name>
    <name type="synonym">Red-crowned crane</name>
    <dbReference type="NCBI Taxonomy" id="30415"/>
    <lineage>
        <taxon>Eukaryota</taxon>
        <taxon>Metazoa</taxon>
        <taxon>Chordata</taxon>
        <taxon>Craniata</taxon>
        <taxon>Vertebrata</taxon>
        <taxon>Euteleostomi</taxon>
        <taxon>Archelosauria</taxon>
        <taxon>Archosauria</taxon>
        <taxon>Dinosauria</taxon>
        <taxon>Saurischia</taxon>
        <taxon>Theropoda</taxon>
        <taxon>Coelurosauria</taxon>
        <taxon>Aves</taxon>
        <taxon>Neognathae</taxon>
        <taxon>Neoaves</taxon>
        <taxon>Gruiformes</taxon>
        <taxon>Gruidae</taxon>
        <taxon>Grus</taxon>
    </lineage>
</organism>
<sequence length="113" mass="11345">MAEAERASLLSPLAESSRDGAGAELHPAMEQRAEPGEEAVAAAAEEEEEEDEAPPASPPFFLLYPGLGGAAAPPGVWRPPAPRGGAALPVLLLSYPGPDGACGAGTPESSCLL</sequence>
<protein>
    <submittedName>
        <fullName evidence="2">Protein RUFY3</fullName>
    </submittedName>
</protein>
<dbReference type="AlphaFoldDB" id="A0ABC9WVR3"/>
<dbReference type="Proteomes" id="UP001623348">
    <property type="component" value="Unassembled WGS sequence"/>
</dbReference>
<proteinExistence type="predicted"/>
<comment type="caution">
    <text evidence="2">The sequence shown here is derived from an EMBL/GenBank/DDBJ whole genome shotgun (WGS) entry which is preliminary data.</text>
</comment>
<dbReference type="EMBL" id="BAAFJT010000004">
    <property type="protein sequence ID" value="GAB0189473.1"/>
    <property type="molecule type" value="Genomic_DNA"/>
</dbReference>
<name>A0ABC9WVR3_GRUJA</name>
<reference evidence="2 3" key="1">
    <citation type="submission" date="2024-06" db="EMBL/GenBank/DDBJ databases">
        <title>The draft genome of Grus japonensis, version 3.</title>
        <authorList>
            <person name="Nabeshima K."/>
            <person name="Suzuki S."/>
            <person name="Onuma M."/>
        </authorList>
    </citation>
    <scope>NUCLEOTIDE SEQUENCE [LARGE SCALE GENOMIC DNA]</scope>
    <source>
        <strain evidence="2 3">451A</strain>
    </source>
</reference>
<accession>A0ABC9WVR3</accession>
<feature type="compositionally biased region" description="Acidic residues" evidence="1">
    <location>
        <begin position="44"/>
        <end position="53"/>
    </location>
</feature>
<evidence type="ECO:0000313" key="3">
    <source>
        <dbReference type="Proteomes" id="UP001623348"/>
    </source>
</evidence>
<evidence type="ECO:0000313" key="2">
    <source>
        <dbReference type="EMBL" id="GAB0189473.1"/>
    </source>
</evidence>
<keyword evidence="3" id="KW-1185">Reference proteome</keyword>
<feature type="region of interest" description="Disordered" evidence="1">
    <location>
        <begin position="1"/>
        <end position="61"/>
    </location>
</feature>
<evidence type="ECO:0000256" key="1">
    <source>
        <dbReference type="SAM" id="MobiDB-lite"/>
    </source>
</evidence>